<dbReference type="OrthoDB" id="9785497at2"/>
<dbReference type="GO" id="GO:0033743">
    <property type="term" value="F:peptide-methionine (R)-S-oxide reductase activity"/>
    <property type="evidence" value="ECO:0007669"/>
    <property type="project" value="UniProtKB-EC"/>
</dbReference>
<comment type="caution">
    <text evidence="5">The sequence shown here is derived from an EMBL/GenBank/DDBJ whole genome shotgun (WGS) entry which is preliminary data.</text>
</comment>
<evidence type="ECO:0000313" key="6">
    <source>
        <dbReference type="Proteomes" id="UP000294071"/>
    </source>
</evidence>
<dbReference type="RefSeq" id="WP_129401853.1">
    <property type="nucleotide sequence ID" value="NZ_SDWT01000003.1"/>
</dbReference>
<evidence type="ECO:0000256" key="1">
    <source>
        <dbReference type="ARBA" id="ARBA00012499"/>
    </source>
</evidence>
<evidence type="ECO:0000256" key="3">
    <source>
        <dbReference type="ARBA" id="ARBA00048488"/>
    </source>
</evidence>
<dbReference type="Proteomes" id="UP000294071">
    <property type="component" value="Unassembled WGS sequence"/>
</dbReference>
<evidence type="ECO:0000313" key="5">
    <source>
        <dbReference type="EMBL" id="RYB90954.1"/>
    </source>
</evidence>
<proteinExistence type="predicted"/>
<dbReference type="InterPro" id="IPR002579">
    <property type="entry name" value="Met_Sox_Rdtase_MsrB_dom"/>
</dbReference>
<dbReference type="GO" id="GO:0005737">
    <property type="term" value="C:cytoplasm"/>
    <property type="evidence" value="ECO:0007669"/>
    <property type="project" value="TreeGrafter"/>
</dbReference>
<keyword evidence="6" id="KW-1185">Reference proteome</keyword>
<dbReference type="PANTHER" id="PTHR10173">
    <property type="entry name" value="METHIONINE SULFOXIDE REDUCTASE"/>
    <property type="match status" value="1"/>
</dbReference>
<dbReference type="PROSITE" id="PS51790">
    <property type="entry name" value="MSRB"/>
    <property type="match status" value="1"/>
</dbReference>
<gene>
    <name evidence="5" type="primary">msrB</name>
    <name evidence="5" type="ORF">EUA93_18625</name>
</gene>
<protein>
    <recommendedName>
        <fullName evidence="1">peptide-methionine (R)-S-oxide reductase</fullName>
        <ecNumber evidence="1">1.8.4.12</ecNumber>
    </recommendedName>
</protein>
<sequence length="150" mass="15985">MFTRRSRPQPPVVRTDAEWQARLDAEAYRVLRRSGTEAPGSSPYAHPVAGADGVYRCAGCDAALFRAGDQFESGTGWPSFSHAATRDAVSVRTDFKLLVPRREASCATCGGHLGHVFGDGPRPTGQRWCINGAALTLDEAPSEPADGPTA</sequence>
<dbReference type="AlphaFoldDB" id="A0A4Q2RSQ1"/>
<dbReference type="InterPro" id="IPR028427">
    <property type="entry name" value="Met_Sox_Rdtase_MsrB"/>
</dbReference>
<evidence type="ECO:0000259" key="4">
    <source>
        <dbReference type="PROSITE" id="PS51790"/>
    </source>
</evidence>
<comment type="catalytic activity">
    <reaction evidence="3">
        <text>L-methionyl-[protein] + [thioredoxin]-disulfide + H2O = L-methionyl-(R)-S-oxide-[protein] + [thioredoxin]-dithiol</text>
        <dbReference type="Rhea" id="RHEA:24164"/>
        <dbReference type="Rhea" id="RHEA-COMP:10698"/>
        <dbReference type="Rhea" id="RHEA-COMP:10700"/>
        <dbReference type="Rhea" id="RHEA-COMP:12313"/>
        <dbReference type="Rhea" id="RHEA-COMP:12314"/>
        <dbReference type="ChEBI" id="CHEBI:15377"/>
        <dbReference type="ChEBI" id="CHEBI:16044"/>
        <dbReference type="ChEBI" id="CHEBI:29950"/>
        <dbReference type="ChEBI" id="CHEBI:45764"/>
        <dbReference type="ChEBI" id="CHEBI:50058"/>
        <dbReference type="EC" id="1.8.4.12"/>
    </reaction>
</comment>
<evidence type="ECO:0000256" key="2">
    <source>
        <dbReference type="ARBA" id="ARBA00023002"/>
    </source>
</evidence>
<organism evidence="5 6">
    <name type="scientific">Nocardioides oleivorans</name>
    <dbReference type="NCBI Taxonomy" id="273676"/>
    <lineage>
        <taxon>Bacteria</taxon>
        <taxon>Bacillati</taxon>
        <taxon>Actinomycetota</taxon>
        <taxon>Actinomycetes</taxon>
        <taxon>Propionibacteriales</taxon>
        <taxon>Nocardioidaceae</taxon>
        <taxon>Nocardioides</taxon>
    </lineage>
</organism>
<name>A0A4Q2RSQ1_9ACTN</name>
<dbReference type="Gene3D" id="2.170.150.20">
    <property type="entry name" value="Peptide methionine sulfoxide reductase"/>
    <property type="match status" value="1"/>
</dbReference>
<dbReference type="NCBIfam" id="TIGR00357">
    <property type="entry name" value="peptide-methionine (R)-S-oxide reductase MsrB"/>
    <property type="match status" value="1"/>
</dbReference>
<dbReference type="EC" id="1.8.4.12" evidence="1"/>
<dbReference type="GO" id="GO:0030091">
    <property type="term" value="P:protein repair"/>
    <property type="evidence" value="ECO:0007669"/>
    <property type="project" value="InterPro"/>
</dbReference>
<dbReference type="GO" id="GO:0006979">
    <property type="term" value="P:response to oxidative stress"/>
    <property type="evidence" value="ECO:0007669"/>
    <property type="project" value="InterPro"/>
</dbReference>
<dbReference type="InterPro" id="IPR011057">
    <property type="entry name" value="Mss4-like_sf"/>
</dbReference>
<reference evidence="5 6" key="1">
    <citation type="submission" date="2019-01" db="EMBL/GenBank/DDBJ databases">
        <title>Novel species of Nocardioides.</title>
        <authorList>
            <person name="Liu Q."/>
            <person name="Xin Y.-H."/>
        </authorList>
    </citation>
    <scope>NUCLEOTIDE SEQUENCE [LARGE SCALE GENOMIC DNA]</scope>
    <source>
        <strain evidence="5 6">CGMCC 4.6882</strain>
    </source>
</reference>
<dbReference type="SUPFAM" id="SSF51316">
    <property type="entry name" value="Mss4-like"/>
    <property type="match status" value="1"/>
</dbReference>
<accession>A0A4Q2RSQ1</accession>
<dbReference type="PANTHER" id="PTHR10173:SF57">
    <property type="entry name" value="PEPTIDE-METHIONINE (R)-S-OXIDE REDUCTASE"/>
    <property type="match status" value="1"/>
</dbReference>
<feature type="domain" description="MsrB" evidence="4">
    <location>
        <begin position="16"/>
        <end position="140"/>
    </location>
</feature>
<keyword evidence="2 5" id="KW-0560">Oxidoreductase</keyword>
<dbReference type="EMBL" id="SDWT01000003">
    <property type="protein sequence ID" value="RYB90954.1"/>
    <property type="molecule type" value="Genomic_DNA"/>
</dbReference>
<dbReference type="Pfam" id="PF01641">
    <property type="entry name" value="SelR"/>
    <property type="match status" value="1"/>
</dbReference>